<name>A0A5E8CM94_9ZZZZ</name>
<evidence type="ECO:0000256" key="8">
    <source>
        <dbReference type="ARBA" id="ARBA00023014"/>
    </source>
</evidence>
<sequence>MNLIPRVKINKSIRYINTISKNITQDKSQGASQAMLYGAGFSKKDMNKAQICIFSNWFDSNPCNMHLHRLQNLVKDGFSHLKGLRVNSIGVSDGISMGTKGMLYSLPSRELIADSFESTMIGHSYDGAITIPGCDKNIPGAILGMLRVNRPSFMIYGGAIKAGVYNNKPVDIVSAFQSYGQYIKGELTEDAREDLLSSCCDKNGGACGGMYTANTMALVVEALGLSLPNSSSNITHSLEKEDECIYAEDVILNLLENEITPKSILTKKSFENAIKVVLSVGGSTNAVLHILAIAKEAEIDISLADFNRLSKITPIIGNFKPSGKYLMEDLYKKGGSSPLFKYLLQENILDGECMTITGKTLGDNLEKYDVMKPDNDLIFSCSNPIKKDGNIKILKGNLATNGCVAKISGNEGNYFSGPAITYNTENEMIEGLKNGEIKEGHVIIIRYQGPKGGPGMPEMLKPTAALVGYGLEGKVALITDGRFSGGSCGFIVGHVSPEAAEGGLISLVNNDDIIKIDISKSSISVDVDIEELLERNKPIILNDNEHQYYLRKYKKLVMPAHQGCYC</sequence>
<dbReference type="AlphaFoldDB" id="A0A5E8CM94"/>
<dbReference type="InterPro" id="IPR037237">
    <property type="entry name" value="IlvD/EDD_N"/>
</dbReference>
<dbReference type="GO" id="GO:0046872">
    <property type="term" value="F:metal ion binding"/>
    <property type="evidence" value="ECO:0007669"/>
    <property type="project" value="UniProtKB-KW"/>
</dbReference>
<gene>
    <name evidence="18" type="ORF">CPAV1605_1293</name>
</gene>
<evidence type="ECO:0000256" key="5">
    <source>
        <dbReference type="ARBA" id="ARBA00022723"/>
    </source>
</evidence>
<dbReference type="UniPathway" id="UPA00049">
    <property type="reaction ID" value="UER00061"/>
</dbReference>
<dbReference type="Pfam" id="PF00920">
    <property type="entry name" value="ILVD_EDD_N"/>
    <property type="match status" value="1"/>
</dbReference>
<comment type="pathway">
    <text evidence="12">Amino-acid biosynthesis; L-valine biosynthesis; L-valine from pyruvate: step 3/4.</text>
</comment>
<comment type="similarity">
    <text evidence="2">Belongs to the IlvD/Edd family.</text>
</comment>
<evidence type="ECO:0000256" key="15">
    <source>
        <dbReference type="ARBA" id="ARBA00034078"/>
    </source>
</evidence>
<evidence type="ECO:0000256" key="11">
    <source>
        <dbReference type="ARBA" id="ARBA00029304"/>
    </source>
</evidence>
<keyword evidence="10" id="KW-0100">Branched-chain amino acid biosynthesis</keyword>
<evidence type="ECO:0000256" key="7">
    <source>
        <dbReference type="ARBA" id="ARBA00023004"/>
    </source>
</evidence>
<keyword evidence="6" id="KW-0460">Magnesium</keyword>
<evidence type="ECO:0000259" key="16">
    <source>
        <dbReference type="Pfam" id="PF00920"/>
    </source>
</evidence>
<keyword evidence="4" id="KW-0001">2Fe-2S</keyword>
<dbReference type="EC" id="4.2.1.9" evidence="14"/>
<dbReference type="InterPro" id="IPR056740">
    <property type="entry name" value="ILV_EDD_C"/>
</dbReference>
<evidence type="ECO:0000256" key="2">
    <source>
        <dbReference type="ARBA" id="ARBA00006486"/>
    </source>
</evidence>
<dbReference type="FunFam" id="3.50.30.80:FF:000001">
    <property type="entry name" value="Dihydroxy-acid dehydratase"/>
    <property type="match status" value="1"/>
</dbReference>
<dbReference type="GO" id="GO:0004160">
    <property type="term" value="F:dihydroxy-acid dehydratase activity"/>
    <property type="evidence" value="ECO:0007669"/>
    <property type="project" value="UniProtKB-EC"/>
</dbReference>
<evidence type="ECO:0000256" key="1">
    <source>
        <dbReference type="ARBA" id="ARBA00001946"/>
    </source>
</evidence>
<dbReference type="SUPFAM" id="SSF52016">
    <property type="entry name" value="LeuD/IlvD-like"/>
    <property type="match status" value="1"/>
</dbReference>
<feature type="domain" description="Dihydroxy-acid/6-phosphogluconate dehydratase N-terminal" evidence="16">
    <location>
        <begin position="48"/>
        <end position="364"/>
    </location>
</feature>
<evidence type="ECO:0000313" key="18">
    <source>
        <dbReference type="EMBL" id="VVU95542.1"/>
    </source>
</evidence>
<keyword evidence="5" id="KW-0479">Metal-binding</keyword>
<feature type="domain" description="Dihydroxy-acid/6-phosphogluconate dehydratase C-terminal" evidence="17">
    <location>
        <begin position="377"/>
        <end position="564"/>
    </location>
</feature>
<dbReference type="InterPro" id="IPR004404">
    <property type="entry name" value="DihydroxyA_deHydtase"/>
</dbReference>
<proteinExistence type="inferred from homology"/>
<dbReference type="NCBIfam" id="TIGR00110">
    <property type="entry name" value="ilvD"/>
    <property type="match status" value="1"/>
</dbReference>
<dbReference type="GO" id="GO:0009099">
    <property type="term" value="P:L-valine biosynthetic process"/>
    <property type="evidence" value="ECO:0007669"/>
    <property type="project" value="UniProtKB-UniPathway"/>
</dbReference>
<dbReference type="GO" id="GO:0051537">
    <property type="term" value="F:2 iron, 2 sulfur cluster binding"/>
    <property type="evidence" value="ECO:0007669"/>
    <property type="project" value="UniProtKB-KW"/>
</dbReference>
<dbReference type="GO" id="GO:0009097">
    <property type="term" value="P:isoleucine biosynthetic process"/>
    <property type="evidence" value="ECO:0007669"/>
    <property type="project" value="UniProtKB-UniPathway"/>
</dbReference>
<dbReference type="SUPFAM" id="SSF143975">
    <property type="entry name" value="IlvD/EDD N-terminal domain-like"/>
    <property type="match status" value="1"/>
</dbReference>
<keyword evidence="3" id="KW-0028">Amino-acid biosynthesis</keyword>
<comment type="pathway">
    <text evidence="13">Amino-acid biosynthesis; L-isoleucine biosynthesis; L-isoleucine from 2-oxobutanoate: step 3/4.</text>
</comment>
<keyword evidence="9" id="KW-0456">Lyase</keyword>
<dbReference type="Gene3D" id="3.50.30.80">
    <property type="entry name" value="IlvD/EDD C-terminal domain-like"/>
    <property type="match status" value="1"/>
</dbReference>
<dbReference type="PANTHER" id="PTHR21000:SF5">
    <property type="entry name" value="DIHYDROXY-ACID DEHYDRATASE, MITOCHONDRIAL"/>
    <property type="match status" value="1"/>
</dbReference>
<dbReference type="UniPathway" id="UPA00047">
    <property type="reaction ID" value="UER00057"/>
</dbReference>
<dbReference type="PROSITE" id="PS00886">
    <property type="entry name" value="ILVD_EDD_1"/>
    <property type="match status" value="1"/>
</dbReference>
<dbReference type="PANTHER" id="PTHR21000">
    <property type="entry name" value="DIHYDROXY-ACID DEHYDRATASE DAD"/>
    <property type="match status" value="1"/>
</dbReference>
<comment type="cofactor">
    <cofactor evidence="15">
        <name>[2Fe-2S] cluster</name>
        <dbReference type="ChEBI" id="CHEBI:190135"/>
    </cofactor>
</comment>
<evidence type="ECO:0000256" key="6">
    <source>
        <dbReference type="ARBA" id="ARBA00022842"/>
    </source>
</evidence>
<dbReference type="EMBL" id="CABVLZ010000005">
    <property type="protein sequence ID" value="VVU95542.1"/>
    <property type="molecule type" value="Genomic_DNA"/>
</dbReference>
<evidence type="ECO:0000259" key="17">
    <source>
        <dbReference type="Pfam" id="PF24877"/>
    </source>
</evidence>
<dbReference type="InterPro" id="IPR020558">
    <property type="entry name" value="DiOHA_6PGluconate_deHydtase_CS"/>
</dbReference>
<comment type="catalytic activity">
    <reaction evidence="11">
        <text>(2R)-2,3-dihydroxy-3-methylbutanoate = 3-methyl-2-oxobutanoate + H2O</text>
        <dbReference type="Rhea" id="RHEA:24809"/>
        <dbReference type="ChEBI" id="CHEBI:11851"/>
        <dbReference type="ChEBI" id="CHEBI:15377"/>
        <dbReference type="ChEBI" id="CHEBI:49072"/>
        <dbReference type="EC" id="4.2.1.9"/>
    </reaction>
    <physiologicalReaction direction="left-to-right" evidence="11">
        <dbReference type="Rhea" id="RHEA:24810"/>
    </physiologicalReaction>
</comment>
<dbReference type="PROSITE" id="PS00887">
    <property type="entry name" value="ILVD_EDD_2"/>
    <property type="match status" value="1"/>
</dbReference>
<dbReference type="Pfam" id="PF24877">
    <property type="entry name" value="ILV_EDD_C"/>
    <property type="match status" value="1"/>
</dbReference>
<evidence type="ECO:0000256" key="4">
    <source>
        <dbReference type="ARBA" id="ARBA00022714"/>
    </source>
</evidence>
<evidence type="ECO:0000256" key="13">
    <source>
        <dbReference type="ARBA" id="ARBA00029437"/>
    </source>
</evidence>
<evidence type="ECO:0000256" key="14">
    <source>
        <dbReference type="ARBA" id="ARBA00029490"/>
    </source>
</evidence>
<organism evidence="18">
    <name type="scientific">seawater metagenome</name>
    <dbReference type="NCBI Taxonomy" id="1561972"/>
    <lineage>
        <taxon>unclassified sequences</taxon>
        <taxon>metagenomes</taxon>
        <taxon>ecological metagenomes</taxon>
    </lineage>
</organism>
<dbReference type="InterPro" id="IPR000581">
    <property type="entry name" value="ILV_EDD_N"/>
</dbReference>
<dbReference type="InterPro" id="IPR042096">
    <property type="entry name" value="Dihydro-acid_dehy_C"/>
</dbReference>
<protein>
    <recommendedName>
        <fullName evidence="14">dihydroxy-acid dehydratase</fullName>
        <ecNumber evidence="14">4.2.1.9</ecNumber>
    </recommendedName>
</protein>
<keyword evidence="7" id="KW-0408">Iron</keyword>
<keyword evidence="8" id="KW-0411">Iron-sulfur</keyword>
<evidence type="ECO:0000256" key="10">
    <source>
        <dbReference type="ARBA" id="ARBA00023304"/>
    </source>
</evidence>
<evidence type="ECO:0000256" key="9">
    <source>
        <dbReference type="ARBA" id="ARBA00023239"/>
    </source>
</evidence>
<accession>A0A5E8CM94</accession>
<comment type="cofactor">
    <cofactor evidence="1">
        <name>Mg(2+)</name>
        <dbReference type="ChEBI" id="CHEBI:18420"/>
    </cofactor>
</comment>
<evidence type="ECO:0000256" key="12">
    <source>
        <dbReference type="ARBA" id="ARBA00029436"/>
    </source>
</evidence>
<dbReference type="NCBIfam" id="NF002068">
    <property type="entry name" value="PRK00911.1"/>
    <property type="match status" value="1"/>
</dbReference>
<reference evidence="18" key="1">
    <citation type="submission" date="2019-09" db="EMBL/GenBank/DDBJ databases">
        <authorList>
            <person name="Needham M D."/>
        </authorList>
    </citation>
    <scope>NUCLEOTIDE SEQUENCE</scope>
</reference>
<dbReference type="InterPro" id="IPR050165">
    <property type="entry name" value="DHAD_IlvD/Edd"/>
</dbReference>
<evidence type="ECO:0000256" key="3">
    <source>
        <dbReference type="ARBA" id="ARBA00022605"/>
    </source>
</evidence>